<name>A0A4Q5LPJ9_9SPHI</name>
<dbReference type="InterPro" id="IPR050128">
    <property type="entry name" value="Sulfate_adenylyltrnsfr_sub2"/>
</dbReference>
<keyword evidence="2" id="KW-0808">Transferase</keyword>
<gene>
    <name evidence="2" type="primary">dndC</name>
    <name evidence="2" type="ORF">EWM62_05250</name>
</gene>
<proteinExistence type="predicted"/>
<dbReference type="GO" id="GO:0016740">
    <property type="term" value="F:transferase activity"/>
    <property type="evidence" value="ECO:0007669"/>
    <property type="project" value="UniProtKB-KW"/>
</dbReference>
<dbReference type="EMBL" id="SEWG01000002">
    <property type="protein sequence ID" value="RYU91348.1"/>
    <property type="molecule type" value="Genomic_DNA"/>
</dbReference>
<evidence type="ECO:0000313" key="3">
    <source>
        <dbReference type="Proteomes" id="UP000293331"/>
    </source>
</evidence>
<feature type="domain" description="LEM" evidence="1">
    <location>
        <begin position="279"/>
        <end position="324"/>
    </location>
</feature>
<dbReference type="NCBIfam" id="TIGR03183">
    <property type="entry name" value="DNA_S_dndC"/>
    <property type="match status" value="1"/>
</dbReference>
<dbReference type="SUPFAM" id="SSF52402">
    <property type="entry name" value="Adenine nucleotide alpha hydrolases-like"/>
    <property type="match status" value="1"/>
</dbReference>
<dbReference type="OrthoDB" id="9774475at2"/>
<accession>A0A4Q5LPJ9</accession>
<comment type="caution">
    <text evidence="2">The sequence shown here is derived from an EMBL/GenBank/DDBJ whole genome shotgun (WGS) entry which is preliminary data.</text>
</comment>
<reference evidence="2 3" key="1">
    <citation type="submission" date="2019-02" db="EMBL/GenBank/DDBJ databases">
        <title>Bacterial novel species Mucilaginibacter sp. 17JY9-4 isolated from soil.</title>
        <authorList>
            <person name="Jung H.-Y."/>
        </authorList>
    </citation>
    <scope>NUCLEOTIDE SEQUENCE [LARGE SCALE GENOMIC DNA]</scope>
    <source>
        <strain evidence="2 3">17JY9-4</strain>
    </source>
</reference>
<dbReference type="PANTHER" id="PTHR43196:SF2">
    <property type="entry name" value="PHOSPHOADENOSINE PHOSPHOSULFATE REDUCTASE"/>
    <property type="match status" value="1"/>
</dbReference>
<dbReference type="InterPro" id="IPR014729">
    <property type="entry name" value="Rossmann-like_a/b/a_fold"/>
</dbReference>
<organism evidence="2 3">
    <name type="scientific">Mucilaginibacter terrigena</name>
    <dbReference type="NCBI Taxonomy" id="2492395"/>
    <lineage>
        <taxon>Bacteria</taxon>
        <taxon>Pseudomonadati</taxon>
        <taxon>Bacteroidota</taxon>
        <taxon>Sphingobacteriia</taxon>
        <taxon>Sphingobacteriales</taxon>
        <taxon>Sphingobacteriaceae</taxon>
        <taxon>Mucilaginibacter</taxon>
    </lineage>
</organism>
<dbReference type="PANTHER" id="PTHR43196">
    <property type="entry name" value="SULFATE ADENYLYLTRANSFERASE SUBUNIT 2"/>
    <property type="match status" value="1"/>
</dbReference>
<sequence>MSLNIKFLEDEIIDQYLYDENTTRPWIIGFSGGKDSTMLLQLVWSAIKKIPSELRNRDVFVVCNDTLVENPKIVQFINQTLKSIQREATVQGMPIQVHQTTPRLEDTFWVNLIGKGYPAPNNLFRWCTERLKITPTTRFILDKVSEKGEAIILLGTRSDESATRSRSMKKHEIYGQRLRKHILANAFVYAPIKDVITDEVWQYLLQVNPPWGGTNRDLVTLYRNASGGDCPLVIDVTTPSCGTSRFGCWVCTVVKQDKSMAGLIETGEDWMEPLVDFRDTLVETRDNPDFRQGIRKNGAEGPGPYNEYARALYLEKLLEAQKSINQVEPDVQLITHQELVAIQITWYRDSLFKYKVSDIYNKVYKSEMVMSKHDEKFRKEEELLKKSCNDSNNDFDLVQELLALQKSKSLMVRKRGLQDDIEKRIQDYLGTEKKQAK</sequence>
<evidence type="ECO:0000259" key="1">
    <source>
        <dbReference type="PROSITE" id="PS50954"/>
    </source>
</evidence>
<dbReference type="RefSeq" id="WP_129875607.1">
    <property type="nucleotide sequence ID" value="NZ_SEWG01000002.1"/>
</dbReference>
<protein>
    <submittedName>
        <fullName evidence="2">DNA phosphorothioation system sulfurtransferase DndC</fullName>
    </submittedName>
</protein>
<dbReference type="PROSITE" id="PS50954">
    <property type="entry name" value="LEM"/>
    <property type="match status" value="1"/>
</dbReference>
<dbReference type="InterPro" id="IPR003887">
    <property type="entry name" value="LEM_dom"/>
</dbReference>
<dbReference type="InterPro" id="IPR002500">
    <property type="entry name" value="PAPS_reduct_dom"/>
</dbReference>
<dbReference type="Gene3D" id="3.40.50.620">
    <property type="entry name" value="HUPs"/>
    <property type="match status" value="1"/>
</dbReference>
<dbReference type="AlphaFoldDB" id="A0A4Q5LPJ9"/>
<evidence type="ECO:0000313" key="2">
    <source>
        <dbReference type="EMBL" id="RYU91348.1"/>
    </source>
</evidence>
<dbReference type="InterPro" id="IPR017598">
    <property type="entry name" value="SulphurTrfase_DndC"/>
</dbReference>
<keyword evidence="3" id="KW-1185">Reference proteome</keyword>
<dbReference type="Pfam" id="PF01507">
    <property type="entry name" value="PAPS_reduct"/>
    <property type="match status" value="1"/>
</dbReference>
<dbReference type="Proteomes" id="UP000293331">
    <property type="component" value="Unassembled WGS sequence"/>
</dbReference>